<dbReference type="UniPathway" id="UPA00621"/>
<dbReference type="NCBIfam" id="TIGR02518">
    <property type="entry name" value="EutH_ACDH"/>
    <property type="match status" value="1"/>
</dbReference>
<dbReference type="GO" id="GO:0016620">
    <property type="term" value="F:oxidoreductase activity, acting on the aldehyde or oxo group of donors, NAD or NADP as acceptor"/>
    <property type="evidence" value="ECO:0007669"/>
    <property type="project" value="InterPro"/>
</dbReference>
<dbReference type="Proteomes" id="UP000250163">
    <property type="component" value="Chromosome MORIYA"/>
</dbReference>
<evidence type="ECO:0000256" key="6">
    <source>
        <dbReference type="ARBA" id="ARBA00022679"/>
    </source>
</evidence>
<evidence type="ECO:0000256" key="5">
    <source>
        <dbReference type="ARBA" id="ARBA00020837"/>
    </source>
</evidence>
<dbReference type="Gene3D" id="3.40.309.10">
    <property type="entry name" value="Aldehyde Dehydrogenase, Chain A, domain 2"/>
    <property type="match status" value="1"/>
</dbReference>
<dbReference type="Pfam" id="PF00171">
    <property type="entry name" value="Aldedh"/>
    <property type="match status" value="1"/>
</dbReference>
<proteinExistence type="inferred from homology"/>
<evidence type="ECO:0000256" key="15">
    <source>
        <dbReference type="ARBA" id="ARBA00033077"/>
    </source>
</evidence>
<keyword evidence="8" id="KW-0862">Zinc</keyword>
<evidence type="ECO:0000256" key="12">
    <source>
        <dbReference type="ARBA" id="ARBA00024446"/>
    </source>
</evidence>
<dbReference type="EC" id="2.3.1.222" evidence="4"/>
<dbReference type="CDD" id="cd07122">
    <property type="entry name" value="ALDH_F20_ACDH"/>
    <property type="match status" value="1"/>
</dbReference>
<dbReference type="PANTHER" id="PTHR39453:SF1">
    <property type="entry name" value="PHOSPHATE PROPANOYLTRANSFERASE"/>
    <property type="match status" value="1"/>
</dbReference>
<dbReference type="RefSeq" id="WP_112715010.1">
    <property type="nucleotide sequence ID" value="NZ_LS483250.1"/>
</dbReference>
<evidence type="ECO:0000256" key="10">
    <source>
        <dbReference type="ARBA" id="ARBA00023315"/>
    </source>
</evidence>
<evidence type="ECO:0000256" key="13">
    <source>
        <dbReference type="ARBA" id="ARBA00030044"/>
    </source>
</evidence>
<keyword evidence="9 17" id="KW-0560">Oxidoreductase</keyword>
<evidence type="ECO:0000256" key="7">
    <source>
        <dbReference type="ARBA" id="ARBA00022723"/>
    </source>
</evidence>
<gene>
    <name evidence="17" type="ORF">MORIYA_2254</name>
</gene>
<evidence type="ECO:0000256" key="2">
    <source>
        <dbReference type="ARBA" id="ARBA00004836"/>
    </source>
</evidence>
<protein>
    <recommendedName>
        <fullName evidence="5">Phosphate propanoyltransferase</fullName>
        <ecNumber evidence="4">2.3.1.222</ecNumber>
    </recommendedName>
    <alternativeName>
        <fullName evidence="14">Phosphate acyltransferase PduL</fullName>
    </alternativeName>
    <alternativeName>
        <fullName evidence="13">Phosphotransacylase PduL</fullName>
    </alternativeName>
    <alternativeName>
        <fullName evidence="15">Propanediol utilization protein PduL</fullName>
    </alternativeName>
</protein>
<dbReference type="KEGG" id="mya:MORIYA_2254"/>
<accession>A0A330LQL4</accession>
<dbReference type="InterPro" id="IPR016163">
    <property type="entry name" value="Ald_DH_C"/>
</dbReference>
<sequence length="675" mass="71526">MVDKDLLSIQEARALVSSARTAQSKFSQLGQERVDTIVKAIADAVAKQAAELARLAVEETGFGKVEDKTTKNILASEKLYAAIKDMKTIGILNNDVSKKIIEVAVPIGVIAGIVPSTNPTSTIIYKSLISLKSGNAIVFTPHPSASKCIGQTVSLIRETLQACGESPDMVSVMSIPTIEGSGELMRKVDLILATGGPGMVKAAYSSGTPALGVGAGNVPVYIERTADIEDAVAKILASKTFDNGTICASEQAIITDNIIDAQVRATLKAQGGYFLQGECLEKVKKIMERPNGAMNPAIVGKDALYIADLAGITVPAGTRLLIGEESGVGPSYPFSKEKLTSLIGYYTVEDWNEACELSIKLLHNGGVGHSLAIHSKDEAIICAFGLKKPVSRMLVNTPSTHGAVGLSTNLFPSFTLGCGAVGGSSTSDNVTPKHLFDIRRIAYDTGELSYQASYQTTQVQPSTVTSPLTNNAPEMAINSTDTIPVELSAKHVHLSEQDALVLFGGPLTKVRELSQPGQFLCKERIRLIGPKGVIDNVAVLGPNRASSQVEISKADARILGIKAPLRQSGDIAGTPGIILSSQNNVVGIEEGVIIAARHIHMNSKDAARFGLVDKDVVSVHLEGERALVLEEVSVRVNDNFALAMHIDIDEGNSACWNKETKGRIIAKRKATNCSI</sequence>
<evidence type="ECO:0000256" key="11">
    <source>
        <dbReference type="ARBA" id="ARBA00024322"/>
    </source>
</evidence>
<evidence type="ECO:0000256" key="14">
    <source>
        <dbReference type="ARBA" id="ARBA00030939"/>
    </source>
</evidence>
<dbReference type="PANTHER" id="PTHR39453">
    <property type="entry name" value="PHOSPHATE PROPANOYLTRANSFERASE"/>
    <property type="match status" value="1"/>
</dbReference>
<reference evidence="18" key="1">
    <citation type="submission" date="2018-05" db="EMBL/GenBank/DDBJ databases">
        <authorList>
            <person name="Cea G.-C."/>
            <person name="William W."/>
        </authorList>
    </citation>
    <scope>NUCLEOTIDE SEQUENCE [LARGE SCALE GENOMIC DNA]</scope>
    <source>
        <strain evidence="18">DB21MT 5</strain>
    </source>
</reference>
<name>A0A330LQL4_9GAMM</name>
<evidence type="ECO:0000259" key="16">
    <source>
        <dbReference type="Pfam" id="PF00171"/>
    </source>
</evidence>
<dbReference type="Gene3D" id="3.40.605.10">
    <property type="entry name" value="Aldehyde Dehydrogenase, Chain A, domain 1"/>
    <property type="match status" value="1"/>
</dbReference>
<keyword evidence="10" id="KW-0012">Acyltransferase</keyword>
<dbReference type="EMBL" id="LS483250">
    <property type="protein sequence ID" value="SQD78732.1"/>
    <property type="molecule type" value="Genomic_DNA"/>
</dbReference>
<feature type="domain" description="Aldehyde dehydrogenase" evidence="16">
    <location>
        <begin position="10"/>
        <end position="269"/>
    </location>
</feature>
<evidence type="ECO:0000256" key="3">
    <source>
        <dbReference type="ARBA" id="ARBA00007342"/>
    </source>
</evidence>
<evidence type="ECO:0000256" key="1">
    <source>
        <dbReference type="ARBA" id="ARBA00001947"/>
    </source>
</evidence>
<dbReference type="InterPro" id="IPR008300">
    <property type="entry name" value="PTAC"/>
</dbReference>
<dbReference type="NCBIfam" id="NF011652">
    <property type="entry name" value="PRK15070.1"/>
    <property type="match status" value="1"/>
</dbReference>
<dbReference type="InterPro" id="IPR013357">
    <property type="entry name" value="Acetaldehyde_DH_acetylating"/>
</dbReference>
<keyword evidence="6" id="KW-0808">Transferase</keyword>
<dbReference type="Pfam" id="PF06130">
    <property type="entry name" value="PTAC"/>
    <property type="match status" value="1"/>
</dbReference>
<keyword evidence="7" id="KW-0479">Metal-binding</keyword>
<dbReference type="InterPro" id="IPR015590">
    <property type="entry name" value="Aldehyde_DH_dom"/>
</dbReference>
<organism evidence="17 18">
    <name type="scientific">Moritella yayanosii</name>
    <dbReference type="NCBI Taxonomy" id="69539"/>
    <lineage>
        <taxon>Bacteria</taxon>
        <taxon>Pseudomonadati</taxon>
        <taxon>Pseudomonadota</taxon>
        <taxon>Gammaproteobacteria</taxon>
        <taxon>Alteromonadales</taxon>
        <taxon>Moritellaceae</taxon>
        <taxon>Moritella</taxon>
    </lineage>
</organism>
<comment type="subcellular location">
    <subcellularLocation>
        <location evidence="11">Bacterial microcompartment</location>
    </subcellularLocation>
</comment>
<dbReference type="GO" id="GO:0031469">
    <property type="term" value="C:bacterial microcompartment"/>
    <property type="evidence" value="ECO:0007669"/>
    <property type="project" value="UniProtKB-SubCell"/>
</dbReference>
<dbReference type="GO" id="GO:0046872">
    <property type="term" value="F:metal ion binding"/>
    <property type="evidence" value="ECO:0007669"/>
    <property type="project" value="UniProtKB-KW"/>
</dbReference>
<dbReference type="InterPro" id="IPR016162">
    <property type="entry name" value="Ald_DH_N"/>
</dbReference>
<dbReference type="AlphaFoldDB" id="A0A330LQL4"/>
<comment type="similarity">
    <text evidence="3">Belongs to the PduL family.</text>
</comment>
<keyword evidence="18" id="KW-1185">Reference proteome</keyword>
<comment type="pathway">
    <text evidence="2">Polyol metabolism; 1,2-propanediol degradation.</text>
</comment>
<keyword evidence="12" id="KW-1283">Bacterial microcompartment</keyword>
<evidence type="ECO:0000256" key="4">
    <source>
        <dbReference type="ARBA" id="ARBA00012206"/>
    </source>
</evidence>
<comment type="cofactor">
    <cofactor evidence="1">
        <name>Zn(2+)</name>
        <dbReference type="ChEBI" id="CHEBI:29105"/>
    </cofactor>
</comment>
<dbReference type="GO" id="GO:0051144">
    <property type="term" value="P:1,2-propanediol catabolic process"/>
    <property type="evidence" value="ECO:0007669"/>
    <property type="project" value="UniProtKB-UniPathway"/>
</dbReference>
<dbReference type="SUPFAM" id="SSF53720">
    <property type="entry name" value="ALDH-like"/>
    <property type="match status" value="1"/>
</dbReference>
<dbReference type="OrthoDB" id="9815791at2"/>
<evidence type="ECO:0000313" key="17">
    <source>
        <dbReference type="EMBL" id="SQD78732.1"/>
    </source>
</evidence>
<evidence type="ECO:0000256" key="9">
    <source>
        <dbReference type="ARBA" id="ARBA00023002"/>
    </source>
</evidence>
<dbReference type="InterPro" id="IPR016161">
    <property type="entry name" value="Ald_DH/histidinol_DH"/>
</dbReference>
<evidence type="ECO:0000313" key="18">
    <source>
        <dbReference type="Proteomes" id="UP000250163"/>
    </source>
</evidence>
<evidence type="ECO:0000256" key="8">
    <source>
        <dbReference type="ARBA" id="ARBA00022833"/>
    </source>
</evidence>
<dbReference type="GO" id="GO:0016747">
    <property type="term" value="F:acyltransferase activity, transferring groups other than amino-acyl groups"/>
    <property type="evidence" value="ECO:0007669"/>
    <property type="project" value="InterPro"/>
</dbReference>